<evidence type="ECO:0000256" key="8">
    <source>
        <dbReference type="ARBA" id="ARBA00034005"/>
    </source>
</evidence>
<gene>
    <name evidence="9 11" type="primary">ligA</name>
    <name evidence="11" type="ORF">FRC96_20715</name>
</gene>
<keyword evidence="1 9" id="KW-0436">Ligase</keyword>
<dbReference type="Pfam" id="PF12826">
    <property type="entry name" value="HHH_2"/>
    <property type="match status" value="1"/>
</dbReference>
<dbReference type="Proteomes" id="UP000321046">
    <property type="component" value="Unassembled WGS sequence"/>
</dbReference>
<dbReference type="EMBL" id="VOSL01000147">
    <property type="protein sequence ID" value="TXD31587.1"/>
    <property type="molecule type" value="Genomic_DNA"/>
</dbReference>
<dbReference type="InterPro" id="IPR012340">
    <property type="entry name" value="NA-bd_OB-fold"/>
</dbReference>
<name>A0A5C6X5L7_9DELT</name>
<dbReference type="PROSITE" id="PS50172">
    <property type="entry name" value="BRCT"/>
    <property type="match status" value="1"/>
</dbReference>
<keyword evidence="2 9" id="KW-0235">DNA replication</keyword>
<dbReference type="GO" id="GO:0003911">
    <property type="term" value="F:DNA ligase (NAD+) activity"/>
    <property type="evidence" value="ECO:0007669"/>
    <property type="project" value="UniProtKB-UniRule"/>
</dbReference>
<proteinExistence type="inferred from homology"/>
<organism evidence="11 12">
    <name type="scientific">Lujinxingia vulgaris</name>
    <dbReference type="NCBI Taxonomy" id="2600176"/>
    <lineage>
        <taxon>Bacteria</taxon>
        <taxon>Deltaproteobacteria</taxon>
        <taxon>Bradymonadales</taxon>
        <taxon>Lujinxingiaceae</taxon>
        <taxon>Lujinxingia</taxon>
    </lineage>
</organism>
<keyword evidence="7 9" id="KW-0234">DNA repair</keyword>
<comment type="cofactor">
    <cofactor evidence="9">
        <name>Mg(2+)</name>
        <dbReference type="ChEBI" id="CHEBI:18420"/>
    </cofactor>
    <cofactor evidence="9">
        <name>Mn(2+)</name>
        <dbReference type="ChEBI" id="CHEBI:29035"/>
    </cofactor>
</comment>
<keyword evidence="9" id="KW-0464">Manganese</keyword>
<feature type="binding site" evidence="9">
    <location>
        <position position="137"/>
    </location>
    <ligand>
        <name>NAD(+)</name>
        <dbReference type="ChEBI" id="CHEBI:57540"/>
    </ligand>
</feature>
<keyword evidence="6 9" id="KW-0520">NAD</keyword>
<dbReference type="Pfam" id="PF14520">
    <property type="entry name" value="HHH_5"/>
    <property type="match status" value="1"/>
</dbReference>
<evidence type="ECO:0000256" key="1">
    <source>
        <dbReference type="ARBA" id="ARBA00022598"/>
    </source>
</evidence>
<keyword evidence="3 9" id="KW-0479">Metal-binding</keyword>
<dbReference type="SUPFAM" id="SSF56091">
    <property type="entry name" value="DNA ligase/mRNA capping enzyme, catalytic domain"/>
    <property type="match status" value="1"/>
</dbReference>
<feature type="binding site" evidence="9">
    <location>
        <begin position="41"/>
        <end position="45"/>
    </location>
    <ligand>
        <name>NAD(+)</name>
        <dbReference type="ChEBI" id="CHEBI:57540"/>
    </ligand>
</feature>
<keyword evidence="5 9" id="KW-0862">Zinc</keyword>
<dbReference type="InterPro" id="IPR013840">
    <property type="entry name" value="DNAligase_N"/>
</dbReference>
<dbReference type="InterPro" id="IPR004150">
    <property type="entry name" value="NAD_DNA_ligase_OB"/>
</dbReference>
<comment type="function">
    <text evidence="9">DNA ligase that catalyzes the formation of phosphodiester linkages between 5'-phosphoryl and 3'-hydroxyl groups in double-stranded DNA using NAD as a coenzyme and as the energy source for the reaction. It is essential for DNA replication and repair of damaged DNA.</text>
</comment>
<dbReference type="Gene3D" id="1.10.287.610">
    <property type="entry name" value="Helix hairpin bin"/>
    <property type="match status" value="1"/>
</dbReference>
<sequence length="666" mass="73660">MTRSRTMSAPTWEDLSIDELEEQVRYHNRKYWVDDAPEISDESFDRLVEVLRRKAPGSEVLNQIGPAGADVDAIDPNAEKLTHDPPMLSLDKAYDEATLLKWYEKFEGDVVVTPKVDGVAGCFRYDAQGRLSVAATRGTGTVGEVITEQVRRIKKLPLEVDASSIEVRGEAYMPVEVFERKFKHDYASPRNLTAGALKLKDPEKTADYELRFFAFDLLGEDFESEAEKMARLKALGFETPETFQVNNDAIQATYDDIARRRSQLGYETDGVVYKANSIAEQKRLGSTAHHPRWAIAYKFQGDAGESVLRDVVWNVSRTGAINPVGIVDPVVLSGATVTRVSLHNLAIMEHLGGEEGLTLGSKVLMMRRGGVIPNLEQVLEAGDEPVVIPSECPECGAPTERQNDVLMAHHSENCRAAKIRQIEHFVSRMEIKGFGPKLLEQLYDAELVTSPVDLFTLSASELMGLDRVGEILANKLIERIEGRKEVEVEKFLQALGIHELGKHVSAILAERYDSMDDIRAVDAEAFAEVHTIGEVIAASVTRGLQENAELIDDLLEHITLVFPTPREAPAVEGSPLAGKRVLFTGAMESMTRKDAQAEVEKRGGDCPSSVVKDLDYLVMGDADMERFEGGWRSSKLKKAEKFNAEGGEIAIVGESTFLKLLEEGEG</sequence>
<evidence type="ECO:0000259" key="10">
    <source>
        <dbReference type="PROSITE" id="PS50172"/>
    </source>
</evidence>
<dbReference type="OrthoDB" id="9759736at2"/>
<dbReference type="PIRSF" id="PIRSF001604">
    <property type="entry name" value="LigA"/>
    <property type="match status" value="1"/>
</dbReference>
<dbReference type="SUPFAM" id="SSF47781">
    <property type="entry name" value="RuvA domain 2-like"/>
    <property type="match status" value="1"/>
</dbReference>
<dbReference type="Gene3D" id="3.40.50.10190">
    <property type="entry name" value="BRCT domain"/>
    <property type="match status" value="1"/>
</dbReference>
<comment type="similarity">
    <text evidence="9">Belongs to the NAD-dependent DNA ligase family. LigA subfamily.</text>
</comment>
<dbReference type="InterPro" id="IPR010994">
    <property type="entry name" value="RuvA_2-like"/>
</dbReference>
<accession>A0A5C6X5L7</accession>
<evidence type="ECO:0000256" key="9">
    <source>
        <dbReference type="HAMAP-Rule" id="MF_01588"/>
    </source>
</evidence>
<evidence type="ECO:0000256" key="3">
    <source>
        <dbReference type="ARBA" id="ARBA00022723"/>
    </source>
</evidence>
<evidence type="ECO:0000256" key="2">
    <source>
        <dbReference type="ARBA" id="ARBA00022705"/>
    </source>
</evidence>
<dbReference type="InterPro" id="IPR036420">
    <property type="entry name" value="BRCT_dom_sf"/>
</dbReference>
<reference evidence="11 12" key="1">
    <citation type="submission" date="2019-08" db="EMBL/GenBank/DDBJ databases">
        <title>Bradymonadales sp. TMQ2.</title>
        <authorList>
            <person name="Liang Q."/>
        </authorList>
    </citation>
    <scope>NUCLEOTIDE SEQUENCE [LARGE SCALE GENOMIC DNA]</scope>
    <source>
        <strain evidence="11 12">TMQ2</strain>
    </source>
</reference>
<dbReference type="SUPFAM" id="SSF50249">
    <property type="entry name" value="Nucleic acid-binding proteins"/>
    <property type="match status" value="1"/>
</dbReference>
<feature type="binding site" evidence="9">
    <location>
        <position position="395"/>
    </location>
    <ligand>
        <name>Zn(2+)</name>
        <dbReference type="ChEBI" id="CHEBI:29105"/>
    </ligand>
</feature>
<feature type="binding site" evidence="9">
    <location>
        <position position="298"/>
    </location>
    <ligand>
        <name>NAD(+)</name>
        <dbReference type="ChEBI" id="CHEBI:57540"/>
    </ligand>
</feature>
<dbReference type="NCBIfam" id="TIGR00575">
    <property type="entry name" value="dnlj"/>
    <property type="match status" value="1"/>
</dbReference>
<dbReference type="AlphaFoldDB" id="A0A5C6X5L7"/>
<feature type="binding site" evidence="9">
    <location>
        <begin position="89"/>
        <end position="90"/>
    </location>
    <ligand>
        <name>NAD(+)</name>
        <dbReference type="ChEBI" id="CHEBI:57540"/>
    </ligand>
</feature>
<evidence type="ECO:0000256" key="4">
    <source>
        <dbReference type="ARBA" id="ARBA00022763"/>
    </source>
</evidence>
<comment type="caution">
    <text evidence="9">Lacks conserved residue(s) required for the propagation of feature annotation.</text>
</comment>
<feature type="binding site" evidence="9">
    <location>
        <position position="392"/>
    </location>
    <ligand>
        <name>Zn(2+)</name>
        <dbReference type="ChEBI" id="CHEBI:29105"/>
    </ligand>
</feature>
<comment type="caution">
    <text evidence="11">The sequence shown here is derived from an EMBL/GenBank/DDBJ whole genome shotgun (WGS) entry which is preliminary data.</text>
</comment>
<dbReference type="SMART" id="SM00532">
    <property type="entry name" value="LIGANc"/>
    <property type="match status" value="1"/>
</dbReference>
<comment type="catalytic activity">
    <reaction evidence="8 9">
        <text>NAD(+) + (deoxyribonucleotide)n-3'-hydroxyl + 5'-phospho-(deoxyribonucleotide)m = (deoxyribonucleotide)n+m + AMP + beta-nicotinamide D-nucleotide.</text>
        <dbReference type="EC" id="6.5.1.2"/>
    </reaction>
</comment>
<dbReference type="InterPro" id="IPR001357">
    <property type="entry name" value="BRCT_dom"/>
</dbReference>
<dbReference type="Gene3D" id="1.10.150.20">
    <property type="entry name" value="5' to 3' exonuclease, C-terminal subdomain"/>
    <property type="match status" value="2"/>
</dbReference>
<keyword evidence="4 9" id="KW-0227">DNA damage</keyword>
<evidence type="ECO:0000256" key="6">
    <source>
        <dbReference type="ARBA" id="ARBA00023027"/>
    </source>
</evidence>
<dbReference type="SUPFAM" id="SSF52113">
    <property type="entry name" value="BRCT domain"/>
    <property type="match status" value="1"/>
</dbReference>
<dbReference type="Pfam" id="PF03120">
    <property type="entry name" value="OB_DNA_ligase"/>
    <property type="match status" value="1"/>
</dbReference>
<dbReference type="GO" id="GO:0046872">
    <property type="term" value="F:metal ion binding"/>
    <property type="evidence" value="ECO:0007669"/>
    <property type="project" value="UniProtKB-KW"/>
</dbReference>
<feature type="binding site" evidence="9">
    <location>
        <position position="170"/>
    </location>
    <ligand>
        <name>NAD(+)</name>
        <dbReference type="ChEBI" id="CHEBI:57540"/>
    </ligand>
</feature>
<dbReference type="SMART" id="SM00292">
    <property type="entry name" value="BRCT"/>
    <property type="match status" value="1"/>
</dbReference>
<evidence type="ECO:0000313" key="11">
    <source>
        <dbReference type="EMBL" id="TXD31587.1"/>
    </source>
</evidence>
<feature type="binding site" evidence="9">
    <location>
        <position position="414"/>
    </location>
    <ligand>
        <name>Zn(2+)</name>
        <dbReference type="ChEBI" id="CHEBI:29105"/>
    </ligand>
</feature>
<evidence type="ECO:0000313" key="12">
    <source>
        <dbReference type="Proteomes" id="UP000321046"/>
    </source>
</evidence>
<dbReference type="InterPro" id="IPR001679">
    <property type="entry name" value="DNA_ligase"/>
</dbReference>
<keyword evidence="9" id="KW-0460">Magnesium</keyword>
<dbReference type="Gene3D" id="2.40.50.140">
    <property type="entry name" value="Nucleic acid-binding proteins"/>
    <property type="match status" value="1"/>
</dbReference>
<dbReference type="CDD" id="cd17748">
    <property type="entry name" value="BRCT_DNA_ligase_like"/>
    <property type="match status" value="1"/>
</dbReference>
<dbReference type="Gene3D" id="3.30.470.30">
    <property type="entry name" value="DNA ligase/mRNA capping enzyme"/>
    <property type="match status" value="1"/>
</dbReference>
<dbReference type="InterPro" id="IPR013839">
    <property type="entry name" value="DNAligase_adenylation"/>
</dbReference>
<dbReference type="NCBIfam" id="NF005932">
    <property type="entry name" value="PRK07956.1"/>
    <property type="match status" value="1"/>
</dbReference>
<dbReference type="HAMAP" id="MF_01588">
    <property type="entry name" value="DNA_ligase_A"/>
    <property type="match status" value="1"/>
</dbReference>
<dbReference type="InterPro" id="IPR041663">
    <property type="entry name" value="DisA/LigA_HHH"/>
</dbReference>
<dbReference type="Pfam" id="PF01653">
    <property type="entry name" value="DNA_ligase_aden"/>
    <property type="match status" value="1"/>
</dbReference>
<protein>
    <recommendedName>
        <fullName evidence="9">DNA ligase</fullName>
        <ecNumber evidence="9">6.5.1.2</ecNumber>
    </recommendedName>
    <alternativeName>
        <fullName evidence="9">Polydeoxyribonucleotide synthase [NAD(+)]</fullName>
    </alternativeName>
</protein>
<dbReference type="GO" id="GO:0006260">
    <property type="term" value="P:DNA replication"/>
    <property type="evidence" value="ECO:0007669"/>
    <property type="project" value="UniProtKB-KW"/>
</dbReference>
<feature type="binding site" evidence="9">
    <location>
        <position position="274"/>
    </location>
    <ligand>
        <name>NAD(+)</name>
        <dbReference type="ChEBI" id="CHEBI:57540"/>
    </ligand>
</feature>
<evidence type="ECO:0000256" key="7">
    <source>
        <dbReference type="ARBA" id="ARBA00023204"/>
    </source>
</evidence>
<feature type="domain" description="BRCT" evidence="10">
    <location>
        <begin position="571"/>
        <end position="666"/>
    </location>
</feature>
<dbReference type="EC" id="6.5.1.2" evidence="9"/>
<dbReference type="GO" id="GO:0006281">
    <property type="term" value="P:DNA repair"/>
    <property type="evidence" value="ECO:0007669"/>
    <property type="project" value="UniProtKB-KW"/>
</dbReference>
<evidence type="ECO:0000256" key="5">
    <source>
        <dbReference type="ARBA" id="ARBA00022833"/>
    </source>
</evidence>
<feature type="active site" description="N6-AMP-lysine intermediate" evidence="9">
    <location>
        <position position="115"/>
    </location>
</feature>